<gene>
    <name evidence="1" type="ORF">Ga0061061_11375</name>
</gene>
<name>A0ABP2A879_9HYPH</name>
<comment type="caution">
    <text evidence="1">The sequence shown here is derived from an EMBL/GenBank/DDBJ whole genome shotgun (WGS) entry which is preliminary data.</text>
</comment>
<sequence length="153" mass="16681">MAAMQRRPCASGTNHVSLVEVQVASCGVQSGRGVGMRFEASFSVEVDEYGRIAHECVDYSLLPLRYERLTLELDEPMPRRQIGYAIVWNDDRVVHAAAVVSDRLRIDLDLAVPAGDHAFWFLCAGLEPGATIRGRAVVEGRLDLAADAAADPD</sequence>
<protein>
    <recommendedName>
        <fullName evidence="3">Wzt C-terminal domain-containing protein</fullName>
    </recommendedName>
</protein>
<keyword evidence="2" id="KW-1185">Reference proteome</keyword>
<organism evidence="1 2">
    <name type="scientific">Chelatococcus sambhunathii</name>
    <dbReference type="NCBI Taxonomy" id="363953"/>
    <lineage>
        <taxon>Bacteria</taxon>
        <taxon>Pseudomonadati</taxon>
        <taxon>Pseudomonadota</taxon>
        <taxon>Alphaproteobacteria</taxon>
        <taxon>Hyphomicrobiales</taxon>
        <taxon>Chelatococcaceae</taxon>
        <taxon>Chelatococcus</taxon>
    </lineage>
</organism>
<proteinExistence type="predicted"/>
<reference evidence="1 2" key="1">
    <citation type="submission" date="2015-08" db="EMBL/GenBank/DDBJ databases">
        <authorList>
            <person name="Varghese N."/>
        </authorList>
    </citation>
    <scope>NUCLEOTIDE SEQUENCE [LARGE SCALE GENOMIC DNA]</scope>
    <source>
        <strain evidence="1 2">DSM 18167</strain>
    </source>
</reference>
<evidence type="ECO:0000313" key="2">
    <source>
        <dbReference type="Proteomes" id="UP000182178"/>
    </source>
</evidence>
<evidence type="ECO:0000313" key="1">
    <source>
        <dbReference type="EMBL" id="CUA90548.1"/>
    </source>
</evidence>
<dbReference type="Proteomes" id="UP000182178">
    <property type="component" value="Unassembled WGS sequence"/>
</dbReference>
<dbReference type="EMBL" id="CYHC01000013">
    <property type="protein sequence ID" value="CUA90548.1"/>
    <property type="molecule type" value="Genomic_DNA"/>
</dbReference>
<evidence type="ECO:0008006" key="3">
    <source>
        <dbReference type="Google" id="ProtNLM"/>
    </source>
</evidence>
<accession>A0ABP2A879</accession>